<dbReference type="SUPFAM" id="SSF56349">
    <property type="entry name" value="DNA breaking-rejoining enzymes"/>
    <property type="match status" value="1"/>
</dbReference>
<sequence length="353" mass="40901">MTVKKRGKTWQVRINYSSNGKYKQKSKSGFKTKAEALAFEANYLSDINTNQYVLNDDKLFTEYYDTWLDTHLKTDLAARTIKNHEGTQKIVHEYFDGITLKDLNRLLMQDFVNDFGKTRKPATVRQHFNRIKMPIQTAFADGLIRSDPTFNVRLPKASKQDKTVKYLEKAQMYVLLNEIEANPLTPRRFAIYISLLSGLRLGEVLALTLDDVDTNPKELTVNKSKSELPPFGYGKTKTESSNRTITMPDRFFEQLKRYQKENPQIDKHFLGEKLNQGMVNYELEKTLQSLDIPRVSFHALRHTHASFLINEGIDIAYVSSRLGHANVSMTEDVYFHLMQEKKNHENEKAMALF</sequence>
<evidence type="ECO:0000259" key="6">
    <source>
        <dbReference type="PROSITE" id="PS51900"/>
    </source>
</evidence>
<gene>
    <name evidence="7" type="ORF">IV50_GL001153</name>
</gene>
<keyword evidence="8" id="KW-1185">Reference proteome</keyword>
<dbReference type="CDD" id="cd01189">
    <property type="entry name" value="INT_ICEBs1_C_like"/>
    <property type="match status" value="1"/>
</dbReference>
<keyword evidence="2 4" id="KW-0238">DNA-binding</keyword>
<evidence type="ECO:0000313" key="8">
    <source>
        <dbReference type="Proteomes" id="UP000051992"/>
    </source>
</evidence>
<dbReference type="Pfam" id="PF00589">
    <property type="entry name" value="Phage_integrase"/>
    <property type="match status" value="1"/>
</dbReference>
<dbReference type="InterPro" id="IPR013762">
    <property type="entry name" value="Integrase-like_cat_sf"/>
</dbReference>
<dbReference type="PROSITE" id="PS51900">
    <property type="entry name" value="CB"/>
    <property type="match status" value="1"/>
</dbReference>
<keyword evidence="3" id="KW-0233">DNA recombination</keyword>
<dbReference type="GO" id="GO:0006310">
    <property type="term" value="P:DNA recombination"/>
    <property type="evidence" value="ECO:0007669"/>
    <property type="project" value="UniProtKB-KW"/>
</dbReference>
<dbReference type="InterPro" id="IPR050090">
    <property type="entry name" value="Tyrosine_recombinase_XerCD"/>
</dbReference>
<dbReference type="Pfam" id="PF13102">
    <property type="entry name" value="Phage_int_SAM_5"/>
    <property type="match status" value="1"/>
</dbReference>
<dbReference type="InterPro" id="IPR011010">
    <property type="entry name" value="DNA_brk_join_enz"/>
</dbReference>
<dbReference type="AlphaFoldDB" id="A0A0R2GZM1"/>
<dbReference type="InterPro" id="IPR010998">
    <property type="entry name" value="Integrase_recombinase_N"/>
</dbReference>
<dbReference type="InterPro" id="IPR044068">
    <property type="entry name" value="CB"/>
</dbReference>
<dbReference type="PATRIC" id="fig|1629.5.peg.1160"/>
<dbReference type="InterPro" id="IPR025269">
    <property type="entry name" value="SAM-like_dom"/>
</dbReference>
<dbReference type="PANTHER" id="PTHR30349:SF64">
    <property type="entry name" value="PROPHAGE INTEGRASE INTD-RELATED"/>
    <property type="match status" value="1"/>
</dbReference>
<comment type="caution">
    <text evidence="7">The sequence shown here is derived from an EMBL/GenBank/DDBJ whole genome shotgun (WGS) entry which is preliminary data.</text>
</comment>
<dbReference type="GO" id="GO:0015074">
    <property type="term" value="P:DNA integration"/>
    <property type="evidence" value="ECO:0007669"/>
    <property type="project" value="InterPro"/>
</dbReference>
<dbReference type="PROSITE" id="PS51898">
    <property type="entry name" value="TYR_RECOMBINASE"/>
    <property type="match status" value="1"/>
</dbReference>
<feature type="domain" description="Core-binding (CB)" evidence="6">
    <location>
        <begin position="58"/>
        <end position="139"/>
    </location>
</feature>
<name>A0A0R2GZM1_WEIVI</name>
<dbReference type="Proteomes" id="UP000051992">
    <property type="component" value="Unassembled WGS sequence"/>
</dbReference>
<evidence type="ECO:0000313" key="7">
    <source>
        <dbReference type="EMBL" id="KRN46179.1"/>
    </source>
</evidence>
<feature type="domain" description="Tyr recombinase" evidence="5">
    <location>
        <begin position="162"/>
        <end position="350"/>
    </location>
</feature>
<evidence type="ECO:0000256" key="2">
    <source>
        <dbReference type="ARBA" id="ARBA00023125"/>
    </source>
</evidence>
<comment type="similarity">
    <text evidence="1">Belongs to the 'phage' integrase family.</text>
</comment>
<dbReference type="InterPro" id="IPR028259">
    <property type="entry name" value="AP2-like_int_N"/>
</dbReference>
<evidence type="ECO:0000259" key="5">
    <source>
        <dbReference type="PROSITE" id="PS51898"/>
    </source>
</evidence>
<evidence type="ECO:0000256" key="1">
    <source>
        <dbReference type="ARBA" id="ARBA00008857"/>
    </source>
</evidence>
<evidence type="ECO:0000256" key="4">
    <source>
        <dbReference type="PROSITE-ProRule" id="PRU01248"/>
    </source>
</evidence>
<dbReference type="OrthoDB" id="9803188at2"/>
<protein>
    <submittedName>
        <fullName evidence="7">Integrase</fullName>
    </submittedName>
</protein>
<dbReference type="GO" id="GO:0003677">
    <property type="term" value="F:DNA binding"/>
    <property type="evidence" value="ECO:0007669"/>
    <property type="project" value="UniProtKB-UniRule"/>
</dbReference>
<dbReference type="RefSeq" id="WP_057746369.1">
    <property type="nucleotide sequence ID" value="NZ_JQBM01000003.1"/>
</dbReference>
<accession>A0A0R2GZM1</accession>
<dbReference type="Gene3D" id="1.10.443.10">
    <property type="entry name" value="Intergrase catalytic core"/>
    <property type="match status" value="1"/>
</dbReference>
<dbReference type="Pfam" id="PF14657">
    <property type="entry name" value="Arm-DNA-bind_4"/>
    <property type="match status" value="1"/>
</dbReference>
<dbReference type="Gene3D" id="1.10.150.130">
    <property type="match status" value="1"/>
</dbReference>
<reference evidence="7 8" key="1">
    <citation type="journal article" date="2015" name="Genome Announc.">
        <title>Expanding the biotechnology potential of lactobacilli through comparative genomics of 213 strains and associated genera.</title>
        <authorList>
            <person name="Sun Z."/>
            <person name="Harris H.M."/>
            <person name="McCann A."/>
            <person name="Guo C."/>
            <person name="Argimon S."/>
            <person name="Zhang W."/>
            <person name="Yang X."/>
            <person name="Jeffery I.B."/>
            <person name="Cooney J.C."/>
            <person name="Kagawa T.F."/>
            <person name="Liu W."/>
            <person name="Song Y."/>
            <person name="Salvetti E."/>
            <person name="Wrobel A."/>
            <person name="Rasinkangas P."/>
            <person name="Parkhill J."/>
            <person name="Rea M.C."/>
            <person name="O'Sullivan O."/>
            <person name="Ritari J."/>
            <person name="Douillard F.P."/>
            <person name="Paul Ross R."/>
            <person name="Yang R."/>
            <person name="Briner A.E."/>
            <person name="Felis G.E."/>
            <person name="de Vos W.M."/>
            <person name="Barrangou R."/>
            <person name="Klaenhammer T.R."/>
            <person name="Caufield P.W."/>
            <person name="Cui Y."/>
            <person name="Zhang H."/>
            <person name="O'Toole P.W."/>
        </authorList>
    </citation>
    <scope>NUCLEOTIDE SEQUENCE [LARGE SCALE GENOMIC DNA]</scope>
    <source>
        <strain evidence="7 8">DSM 20410</strain>
    </source>
</reference>
<organism evidence="7 8">
    <name type="scientific">Weissella viridescens</name>
    <name type="common">Lactobacillus viridescens</name>
    <dbReference type="NCBI Taxonomy" id="1629"/>
    <lineage>
        <taxon>Bacteria</taxon>
        <taxon>Bacillati</taxon>
        <taxon>Bacillota</taxon>
        <taxon>Bacilli</taxon>
        <taxon>Lactobacillales</taxon>
        <taxon>Lactobacillaceae</taxon>
        <taxon>Weissella</taxon>
    </lineage>
</organism>
<dbReference type="EMBL" id="JQBM01000003">
    <property type="protein sequence ID" value="KRN46179.1"/>
    <property type="molecule type" value="Genomic_DNA"/>
</dbReference>
<evidence type="ECO:0000256" key="3">
    <source>
        <dbReference type="ARBA" id="ARBA00023172"/>
    </source>
</evidence>
<proteinExistence type="inferred from homology"/>
<dbReference type="PANTHER" id="PTHR30349">
    <property type="entry name" value="PHAGE INTEGRASE-RELATED"/>
    <property type="match status" value="1"/>
</dbReference>
<dbReference type="InterPro" id="IPR002104">
    <property type="entry name" value="Integrase_catalytic"/>
</dbReference>